<dbReference type="HAMAP" id="MF_00490">
    <property type="entry name" value="ComB"/>
    <property type="match status" value="1"/>
</dbReference>
<name>A0A176K1Q5_9BACT</name>
<comment type="similarity">
    <text evidence="2 8">Belongs to the ComB family.</text>
</comment>
<dbReference type="AlphaFoldDB" id="A0A176K1Q5"/>
<proteinExistence type="inferred from homology"/>
<evidence type="ECO:0000313" key="10">
    <source>
        <dbReference type="Proteomes" id="UP000077339"/>
    </source>
</evidence>
<evidence type="ECO:0000256" key="7">
    <source>
        <dbReference type="ARBA" id="ARBA00033711"/>
    </source>
</evidence>
<dbReference type="STRING" id="1453497.AT15_09425"/>
<dbReference type="PANTHER" id="PTHR37311:SF1">
    <property type="entry name" value="2-PHOSPHOSULFOLACTATE PHOSPHATASE-RELATED"/>
    <property type="match status" value="1"/>
</dbReference>
<evidence type="ECO:0000256" key="1">
    <source>
        <dbReference type="ARBA" id="ARBA00001946"/>
    </source>
</evidence>
<accession>A0A176K1Q5</accession>
<keyword evidence="5 8" id="KW-0378">Hydrolase</keyword>
<protein>
    <recommendedName>
        <fullName evidence="4 8">Probable 2-phosphosulfolactate phosphatase</fullName>
        <ecNumber evidence="3 8">3.1.3.71</ecNumber>
    </recommendedName>
</protein>
<keyword evidence="10" id="KW-1185">Reference proteome</keyword>
<organism evidence="9 10">
    <name type="scientific">Kosmotoga arenicorallina S304</name>
    <dbReference type="NCBI Taxonomy" id="1453497"/>
    <lineage>
        <taxon>Bacteria</taxon>
        <taxon>Thermotogati</taxon>
        <taxon>Thermotogota</taxon>
        <taxon>Thermotogae</taxon>
        <taxon>Kosmotogales</taxon>
        <taxon>Kosmotogaceae</taxon>
        <taxon>Kosmotoga</taxon>
    </lineage>
</organism>
<comment type="caution">
    <text evidence="9">The sequence shown here is derived from an EMBL/GenBank/DDBJ whole genome shotgun (WGS) entry which is preliminary data.</text>
</comment>
<dbReference type="InterPro" id="IPR005238">
    <property type="entry name" value="ComB-like"/>
</dbReference>
<keyword evidence="6 8" id="KW-0460">Magnesium</keyword>
<dbReference type="PATRIC" id="fig|1453497.3.peg.1869"/>
<dbReference type="Pfam" id="PF04029">
    <property type="entry name" value="2-ph_phosp"/>
    <property type="match status" value="1"/>
</dbReference>
<reference evidence="9 10" key="1">
    <citation type="submission" date="2014-02" db="EMBL/GenBank/DDBJ databases">
        <title>Kosmotoga genome sequencing.</title>
        <authorList>
            <person name="Pollo S.M."/>
            <person name="Charchuk R."/>
            <person name="Nesbo C.L."/>
        </authorList>
    </citation>
    <scope>NUCLEOTIDE SEQUENCE [LARGE SCALE GENOMIC DNA]</scope>
    <source>
        <strain evidence="9 10">S304</strain>
    </source>
</reference>
<comment type="catalytic activity">
    <reaction evidence="7 8">
        <text>(2R)-O-phospho-3-sulfolactate + H2O = (2R)-3-sulfolactate + phosphate</text>
        <dbReference type="Rhea" id="RHEA:23416"/>
        <dbReference type="ChEBI" id="CHEBI:15377"/>
        <dbReference type="ChEBI" id="CHEBI:15597"/>
        <dbReference type="ChEBI" id="CHEBI:43474"/>
        <dbReference type="ChEBI" id="CHEBI:58738"/>
        <dbReference type="EC" id="3.1.3.71"/>
    </reaction>
</comment>
<dbReference type="GO" id="GO:0050532">
    <property type="term" value="F:2-phosphosulfolactate phosphatase activity"/>
    <property type="evidence" value="ECO:0007669"/>
    <property type="project" value="UniProtKB-UniRule"/>
</dbReference>
<gene>
    <name evidence="8" type="primary">comB</name>
    <name evidence="9" type="ORF">AT15_09425</name>
</gene>
<dbReference type="SUPFAM" id="SSF142823">
    <property type="entry name" value="ComB-like"/>
    <property type="match status" value="1"/>
</dbReference>
<evidence type="ECO:0000256" key="4">
    <source>
        <dbReference type="ARBA" id="ARBA00021948"/>
    </source>
</evidence>
<dbReference type="GO" id="GO:0000287">
    <property type="term" value="F:magnesium ion binding"/>
    <property type="evidence" value="ECO:0007669"/>
    <property type="project" value="UniProtKB-UniRule"/>
</dbReference>
<dbReference type="Gene3D" id="3.90.1560.10">
    <property type="entry name" value="ComB-like"/>
    <property type="match status" value="1"/>
</dbReference>
<dbReference type="GO" id="GO:0050545">
    <property type="term" value="F:sulfopyruvate decarboxylase activity"/>
    <property type="evidence" value="ECO:0007669"/>
    <property type="project" value="TreeGrafter"/>
</dbReference>
<evidence type="ECO:0000313" key="9">
    <source>
        <dbReference type="EMBL" id="OAA30893.1"/>
    </source>
</evidence>
<evidence type="ECO:0000256" key="2">
    <source>
        <dbReference type="ARBA" id="ARBA00009997"/>
    </source>
</evidence>
<dbReference type="PANTHER" id="PTHR37311">
    <property type="entry name" value="2-PHOSPHOSULFOLACTATE PHOSPHATASE-RELATED"/>
    <property type="match status" value="1"/>
</dbReference>
<evidence type="ECO:0000256" key="6">
    <source>
        <dbReference type="ARBA" id="ARBA00022842"/>
    </source>
</evidence>
<comment type="cofactor">
    <cofactor evidence="1 8">
        <name>Mg(2+)</name>
        <dbReference type="ChEBI" id="CHEBI:18420"/>
    </cofactor>
</comment>
<sequence length="234" mass="25099">MDVFLTPGDITDLPDIAIAIDVLRATSSMVVALARGAKAIIPVSALEKARELKAQNPDALLGGERESLKPQDFDLGNSPFDYEQVKGKEIIMTTSNGTKLIERMKKARQLYISSFLNVKSVAEKVIVSGCDAIGIGCAGNRGKLALEDVLCAGALIKNITSTAKKVELTDSAVVALNEYMMLGKELERVLKTVASHGKALVRKGFGKDVAFCAKIDMFSIVPVYIEGKVVRNGL</sequence>
<dbReference type="FunFam" id="3.90.1560.10:FF:000001">
    <property type="entry name" value="Probable 2-phosphosulfolactate phosphatase"/>
    <property type="match status" value="1"/>
</dbReference>
<dbReference type="EMBL" id="JFHK01000006">
    <property type="protein sequence ID" value="OAA30893.1"/>
    <property type="molecule type" value="Genomic_DNA"/>
</dbReference>
<dbReference type="EC" id="3.1.3.71" evidence="3 8"/>
<evidence type="ECO:0000256" key="3">
    <source>
        <dbReference type="ARBA" id="ARBA00012953"/>
    </source>
</evidence>
<evidence type="ECO:0000256" key="8">
    <source>
        <dbReference type="HAMAP-Rule" id="MF_00490"/>
    </source>
</evidence>
<evidence type="ECO:0000256" key="5">
    <source>
        <dbReference type="ARBA" id="ARBA00022801"/>
    </source>
</evidence>
<dbReference type="Proteomes" id="UP000077339">
    <property type="component" value="Unassembled WGS sequence"/>
</dbReference>
<dbReference type="InterPro" id="IPR036702">
    <property type="entry name" value="ComB-like_sf"/>
</dbReference>